<dbReference type="GO" id="GO:0006508">
    <property type="term" value="P:proteolysis"/>
    <property type="evidence" value="ECO:0007669"/>
    <property type="project" value="InterPro"/>
</dbReference>
<keyword evidence="5" id="KW-0573">Peptidoglycan synthesis</keyword>
<protein>
    <submittedName>
        <fullName evidence="12">D-alanyl-D-alanine endopeptidase</fullName>
    </submittedName>
</protein>
<evidence type="ECO:0000256" key="10">
    <source>
        <dbReference type="SAM" id="SignalP"/>
    </source>
</evidence>
<proteinExistence type="inferred from homology"/>
<name>A0A2A4FKV7_9BURK</name>
<organism evidence="12 13">
    <name type="scientific">Burkholderia ubonensis subsp. mesacidophila</name>
    <dbReference type="NCBI Taxonomy" id="265293"/>
    <lineage>
        <taxon>Bacteria</taxon>
        <taxon>Pseudomonadati</taxon>
        <taxon>Pseudomonadota</taxon>
        <taxon>Betaproteobacteria</taxon>
        <taxon>Burkholderiales</taxon>
        <taxon>Burkholderiaceae</taxon>
        <taxon>Burkholderia</taxon>
        <taxon>Burkholderia cepacia complex</taxon>
    </lineage>
</organism>
<dbReference type="Pfam" id="PF00768">
    <property type="entry name" value="Peptidase_S11"/>
    <property type="match status" value="1"/>
</dbReference>
<evidence type="ECO:0000256" key="1">
    <source>
        <dbReference type="ARBA" id="ARBA00007164"/>
    </source>
</evidence>
<dbReference type="Gene3D" id="3.40.710.10">
    <property type="entry name" value="DD-peptidase/beta-lactamase superfamily"/>
    <property type="match status" value="1"/>
</dbReference>
<dbReference type="InterPro" id="IPR001967">
    <property type="entry name" value="Peptidase_S11_N"/>
</dbReference>
<evidence type="ECO:0000256" key="5">
    <source>
        <dbReference type="ARBA" id="ARBA00022984"/>
    </source>
</evidence>
<dbReference type="GO" id="GO:0071555">
    <property type="term" value="P:cell wall organization"/>
    <property type="evidence" value="ECO:0007669"/>
    <property type="project" value="UniProtKB-KW"/>
</dbReference>
<sequence length="371" mass="39946">MKAKRQSRWRLGGGTVLRAPHRSIVPIAVACLLAFTWPAAHAASKSKSHATTAPVAHKNPARAKPLPATTVKRAATRHGGRAGTHKASGAIRKVAFSPRRAPEARSFELTPSPRSLALRSNNVLMVDDTTGETLFDKNAQAVVPIASVTKLMTAMVVLDANAPLDEPIQVTEDDRDYEKFTGSRLSVGSTLSRSDMLHIALMSSENRAAAALSRYYPGGRAAFIDAMNRKASALGMTNTHFENPAGLSKNNVSTARDLAKMVGAAYQYPLIREYSTDANYAVDTGRGILRYRSTNILLRDPSWNIDVQKTGFINESGICLVMRVTIEGRPITMVLLDSSGKHSDFVDAARLRTMVMSGETRLTAAGAVSGS</sequence>
<dbReference type="PANTHER" id="PTHR21581">
    <property type="entry name" value="D-ALANYL-D-ALANINE CARBOXYPEPTIDASE"/>
    <property type="match status" value="1"/>
</dbReference>
<evidence type="ECO:0000313" key="13">
    <source>
        <dbReference type="Proteomes" id="UP000217994"/>
    </source>
</evidence>
<comment type="caution">
    <text evidence="12">The sequence shown here is derived from an EMBL/GenBank/DDBJ whole genome shotgun (WGS) entry which is preliminary data.</text>
</comment>
<keyword evidence="4" id="KW-0133">Cell shape</keyword>
<evidence type="ECO:0000256" key="2">
    <source>
        <dbReference type="ARBA" id="ARBA00022729"/>
    </source>
</evidence>
<dbReference type="InterPro" id="IPR012338">
    <property type="entry name" value="Beta-lactam/transpept-like"/>
</dbReference>
<evidence type="ECO:0000256" key="3">
    <source>
        <dbReference type="ARBA" id="ARBA00022801"/>
    </source>
</evidence>
<evidence type="ECO:0000256" key="7">
    <source>
        <dbReference type="PIRSR" id="PIRSR618044-1"/>
    </source>
</evidence>
<dbReference type="RefSeq" id="WP_084908276.1">
    <property type="nucleotide sequence ID" value="NZ_CP020738.1"/>
</dbReference>
<keyword evidence="3" id="KW-0378">Hydrolase</keyword>
<evidence type="ECO:0000256" key="4">
    <source>
        <dbReference type="ARBA" id="ARBA00022960"/>
    </source>
</evidence>
<gene>
    <name evidence="12" type="ORF">BZL54_04065</name>
</gene>
<feature type="signal peptide" evidence="10">
    <location>
        <begin position="1"/>
        <end position="42"/>
    </location>
</feature>
<feature type="active site" description="Proton acceptor" evidence="7">
    <location>
        <position position="150"/>
    </location>
</feature>
<feature type="active site" description="Acyl-ester intermediate" evidence="7">
    <location>
        <position position="147"/>
    </location>
</feature>
<dbReference type="GO" id="GO:0009002">
    <property type="term" value="F:serine-type D-Ala-D-Ala carboxypeptidase activity"/>
    <property type="evidence" value="ECO:0007669"/>
    <property type="project" value="InterPro"/>
</dbReference>
<dbReference type="PANTHER" id="PTHR21581:SF26">
    <property type="entry name" value="D-ALANYL-D-ALANINE ENDOPEPTIDASE"/>
    <property type="match status" value="1"/>
</dbReference>
<reference evidence="12 13" key="1">
    <citation type="submission" date="2017-01" db="EMBL/GenBank/DDBJ databases">
        <title>Whole-Genome Shotgun Sequencing of Two beta-Proteobacterial Species in Search of the Bulgecin Biosynthetic Cluster.</title>
        <authorList>
            <person name="Horsman M.E."/>
            <person name="Marous D.R."/>
            <person name="Li R."/>
            <person name="Oliver R.A."/>
            <person name="Byun B."/>
            <person name="Emrich S.J."/>
            <person name="Boggess B."/>
            <person name="Townsend C.A."/>
            <person name="Mobashery S."/>
        </authorList>
    </citation>
    <scope>NUCLEOTIDE SEQUENCE [LARGE SCALE GENOMIC DNA]</scope>
    <source>
        <strain evidence="12 13">ATCC 31433</strain>
    </source>
</reference>
<keyword evidence="2 10" id="KW-0732">Signal</keyword>
<feature type="binding site" evidence="8">
    <location>
        <position position="309"/>
    </location>
    <ligand>
        <name>substrate</name>
    </ligand>
</feature>
<dbReference type="NCBIfam" id="NF008668">
    <property type="entry name" value="PRK11669.1"/>
    <property type="match status" value="1"/>
</dbReference>
<evidence type="ECO:0000259" key="11">
    <source>
        <dbReference type="Pfam" id="PF00768"/>
    </source>
</evidence>
<feature type="chain" id="PRO_5012291397" evidence="10">
    <location>
        <begin position="43"/>
        <end position="371"/>
    </location>
</feature>
<evidence type="ECO:0000256" key="9">
    <source>
        <dbReference type="RuleBase" id="RU004016"/>
    </source>
</evidence>
<keyword evidence="6" id="KW-0961">Cell wall biogenesis/degradation</keyword>
<evidence type="ECO:0000313" key="12">
    <source>
        <dbReference type="EMBL" id="PCE33687.1"/>
    </source>
</evidence>
<dbReference type="InterPro" id="IPR018044">
    <property type="entry name" value="Peptidase_S11"/>
</dbReference>
<feature type="active site" evidence="7">
    <location>
        <position position="204"/>
    </location>
</feature>
<evidence type="ECO:0000256" key="8">
    <source>
        <dbReference type="PIRSR" id="PIRSR618044-2"/>
    </source>
</evidence>
<dbReference type="GO" id="GO:0008360">
    <property type="term" value="P:regulation of cell shape"/>
    <property type="evidence" value="ECO:0007669"/>
    <property type="project" value="UniProtKB-KW"/>
</dbReference>
<dbReference type="SUPFAM" id="SSF56601">
    <property type="entry name" value="beta-lactamase/transpeptidase-like"/>
    <property type="match status" value="1"/>
</dbReference>
<dbReference type="GO" id="GO:0009252">
    <property type="term" value="P:peptidoglycan biosynthetic process"/>
    <property type="evidence" value="ECO:0007669"/>
    <property type="project" value="UniProtKB-KW"/>
</dbReference>
<evidence type="ECO:0000256" key="6">
    <source>
        <dbReference type="ARBA" id="ARBA00023316"/>
    </source>
</evidence>
<comment type="similarity">
    <text evidence="1 9">Belongs to the peptidase S11 family.</text>
</comment>
<dbReference type="GeneID" id="69005280"/>
<dbReference type="Proteomes" id="UP000217994">
    <property type="component" value="Unassembled WGS sequence"/>
</dbReference>
<dbReference type="PRINTS" id="PR00725">
    <property type="entry name" value="DADACBPTASE1"/>
</dbReference>
<dbReference type="AlphaFoldDB" id="A0A2A4FKV7"/>
<feature type="domain" description="Peptidase S11 D-alanyl-D-alanine carboxypeptidase A N-terminal" evidence="11">
    <location>
        <begin position="117"/>
        <end position="338"/>
    </location>
</feature>
<dbReference type="EMBL" id="MTZU01000011">
    <property type="protein sequence ID" value="PCE33687.1"/>
    <property type="molecule type" value="Genomic_DNA"/>
</dbReference>
<accession>A0A2A4FKV7</accession>